<proteinExistence type="predicted"/>
<dbReference type="Proteomes" id="UP000694388">
    <property type="component" value="Unplaced"/>
</dbReference>
<dbReference type="GeneTree" id="ENSGT00390000006843"/>
<dbReference type="SUPFAM" id="SSF53098">
    <property type="entry name" value="Ribonuclease H-like"/>
    <property type="match status" value="1"/>
</dbReference>
<evidence type="ECO:0000259" key="1">
    <source>
        <dbReference type="Pfam" id="PF01612"/>
    </source>
</evidence>
<dbReference type="AlphaFoldDB" id="A0A8C4QCH2"/>
<dbReference type="GO" id="GO:0006139">
    <property type="term" value="P:nucleobase-containing compound metabolic process"/>
    <property type="evidence" value="ECO:0007669"/>
    <property type="project" value="InterPro"/>
</dbReference>
<reference evidence="2" key="1">
    <citation type="submission" date="2025-08" db="UniProtKB">
        <authorList>
            <consortium name="Ensembl"/>
        </authorList>
    </citation>
    <scope>IDENTIFICATION</scope>
</reference>
<dbReference type="GO" id="GO:0003676">
    <property type="term" value="F:nucleic acid binding"/>
    <property type="evidence" value="ECO:0007669"/>
    <property type="project" value="InterPro"/>
</dbReference>
<accession>A0A8C4QCH2</accession>
<feature type="domain" description="3'-5' exonuclease" evidence="1">
    <location>
        <begin position="63"/>
        <end position="119"/>
    </location>
</feature>
<dbReference type="GO" id="GO:0008408">
    <property type="term" value="F:3'-5' exonuclease activity"/>
    <property type="evidence" value="ECO:0007669"/>
    <property type="project" value="InterPro"/>
</dbReference>
<dbReference type="InterPro" id="IPR002562">
    <property type="entry name" value="3'-5'_exonuclease_dom"/>
</dbReference>
<dbReference type="Gene3D" id="3.30.420.10">
    <property type="entry name" value="Ribonuclease H-like superfamily/Ribonuclease H"/>
    <property type="match status" value="1"/>
</dbReference>
<dbReference type="InterPro" id="IPR012337">
    <property type="entry name" value="RNaseH-like_sf"/>
</dbReference>
<dbReference type="Pfam" id="PF01612">
    <property type="entry name" value="DNA_pol_A_exo1"/>
    <property type="match status" value="1"/>
</dbReference>
<dbReference type="Ensembl" id="ENSEBUT00000013556.1">
    <property type="protein sequence ID" value="ENSEBUP00000012980.1"/>
    <property type="gene ID" value="ENSEBUG00000008219.1"/>
</dbReference>
<sequence>MPKVRFLPLTPPYQRVLQLVDLGLSLEIPSSTIDGSVQAENWEDDSATEPSCPSLKNRFVCRGDERGLSSLVCQTLGWPLDKRQQLSNWEQRPLTTAQKAYAAADAYCLLEVYGSLMEKAASAGLKMNLELCKLGRKSTKTLKNDNSIKSKKTVSGDWCQQVRYDSSFLYFALSER</sequence>
<dbReference type="PANTHER" id="PTHR47765">
    <property type="entry name" value="3'-5' EXONUCLEASE DOMAIN-CONTAINING PROTEIN"/>
    <property type="match status" value="1"/>
</dbReference>
<evidence type="ECO:0000313" key="2">
    <source>
        <dbReference type="Ensembl" id="ENSEBUP00000012980.1"/>
    </source>
</evidence>
<protein>
    <recommendedName>
        <fullName evidence="1">3'-5' exonuclease domain-containing protein</fullName>
    </recommendedName>
</protein>
<dbReference type="InterPro" id="IPR052408">
    <property type="entry name" value="Exonuclease_MUT-7-like"/>
</dbReference>
<name>A0A8C4QCH2_EPTBU</name>
<dbReference type="PANTHER" id="PTHR47765:SF2">
    <property type="entry name" value="EXONUCLEASE MUT-7 HOMOLOG"/>
    <property type="match status" value="1"/>
</dbReference>
<evidence type="ECO:0000313" key="3">
    <source>
        <dbReference type="Proteomes" id="UP000694388"/>
    </source>
</evidence>
<reference evidence="2" key="2">
    <citation type="submission" date="2025-09" db="UniProtKB">
        <authorList>
            <consortium name="Ensembl"/>
        </authorList>
    </citation>
    <scope>IDENTIFICATION</scope>
</reference>
<dbReference type="InterPro" id="IPR036397">
    <property type="entry name" value="RNaseH_sf"/>
</dbReference>
<keyword evidence="3" id="KW-1185">Reference proteome</keyword>
<organism evidence="2 3">
    <name type="scientific">Eptatretus burgeri</name>
    <name type="common">Inshore hagfish</name>
    <dbReference type="NCBI Taxonomy" id="7764"/>
    <lineage>
        <taxon>Eukaryota</taxon>
        <taxon>Metazoa</taxon>
        <taxon>Chordata</taxon>
        <taxon>Craniata</taxon>
        <taxon>Vertebrata</taxon>
        <taxon>Cyclostomata</taxon>
        <taxon>Myxini</taxon>
        <taxon>Myxiniformes</taxon>
        <taxon>Myxinidae</taxon>
        <taxon>Eptatretinae</taxon>
        <taxon>Eptatretus</taxon>
    </lineage>
</organism>